<proteinExistence type="predicted"/>
<evidence type="ECO:0000256" key="1">
    <source>
        <dbReference type="SAM" id="Phobius"/>
    </source>
</evidence>
<keyword evidence="1" id="KW-0472">Membrane</keyword>
<feature type="transmembrane region" description="Helical" evidence="1">
    <location>
        <begin position="416"/>
        <end position="438"/>
    </location>
</feature>
<feature type="chain" id="PRO_5041437391" description="Poly [ADP-ribose] polymerase" evidence="2">
    <location>
        <begin position="16"/>
        <end position="890"/>
    </location>
</feature>
<keyword evidence="2" id="KW-0732">Signal</keyword>
<dbReference type="EMBL" id="CAUJNA010003355">
    <property type="protein sequence ID" value="CAJ1400008.1"/>
    <property type="molecule type" value="Genomic_DNA"/>
</dbReference>
<keyword evidence="1" id="KW-1133">Transmembrane helix</keyword>
<evidence type="ECO:0000313" key="3">
    <source>
        <dbReference type="EMBL" id="CAJ1400008.1"/>
    </source>
</evidence>
<sequence>MLALLFFAVTRPALAWTRLTVVHSEKCEESGCQVAAKCPEKTWPVACESEPRGHAWFNQGSCTASARLDIEIRAKVACTSMFETFTVSGPTARCPAGSQLQRCFCQAGARRACLGAAQPVQDEGPACSVRAVQAEEDPARLAQALCLRGDSHWLLQNSESLGFVKYCGWVPYLRPMNTPELEYRNDTFCPRQSATSACGECLTREDCVARCDLCSNCTAVLYRPQDAVRCYMQRGIHSAAFEDQPPPASGWGFYVNERNVGCGGQVDLLAARGVQGVRLFADLGCSSELQPEKLFVMDGSGLAELKGAWLPRCAELGRCDAGGVSIIASFATPQVVRCITVQAQATVLASGWRLSKNSAALSGLRSLTEATWLEVARSGDGAGVRASWDGLMEVEADLRSSLSSWDEEHLGAPPALGGLVTVLLSIFLLAGCLLCFFCRPKRRFARESQRLPFGVAPVVLPPPEEALSLEEIQLHPAHAAKEEEAATMTYLTSEALERVQELLDFTFRTRSPEGRQDSLVALQARCAVRVQGKEKAYVQRRSKISRDLKPLPDPWIALAVAKYPALEEVLVKLQPEKNEVYLWHGTSIRKALAMCQTGPGRTQTALHFFESSAQAHEVTSPEVGHYSAVRALVLCRVCLGRFYYTTTDGSTERRDGFDSLLVDGDLREFWVYDADQVNPELLVLYSPLQREEMDRALGAFRLEMPIYWANQSLEDTFHALHVCDRRTLQRLAGRHIIAKARRLEDSALWSRYARARARSGRIPPGLLQAPELDLQQELLLWHLPDPEEAELIMAEGCFPGSPRRRRGIHLTEDLSNGQCRRGAGRFILLCRAVIGELHYAATLDLAAVQTARAAGKDALLLRGGGPNHYVFLKEDQLYPEFIIELLQDTE</sequence>
<protein>
    <recommendedName>
        <fullName evidence="5">Poly [ADP-ribose] polymerase</fullName>
    </recommendedName>
</protein>
<keyword evidence="1" id="KW-0812">Transmembrane</keyword>
<organism evidence="3 4">
    <name type="scientific">Effrenium voratum</name>
    <dbReference type="NCBI Taxonomy" id="2562239"/>
    <lineage>
        <taxon>Eukaryota</taxon>
        <taxon>Sar</taxon>
        <taxon>Alveolata</taxon>
        <taxon>Dinophyceae</taxon>
        <taxon>Suessiales</taxon>
        <taxon>Symbiodiniaceae</taxon>
        <taxon>Effrenium</taxon>
    </lineage>
</organism>
<dbReference type="Gene3D" id="3.90.228.10">
    <property type="match status" value="2"/>
</dbReference>
<keyword evidence="4" id="KW-1185">Reference proteome</keyword>
<reference evidence="3" key="1">
    <citation type="submission" date="2023-08" db="EMBL/GenBank/DDBJ databases">
        <authorList>
            <person name="Chen Y."/>
            <person name="Shah S."/>
            <person name="Dougan E. K."/>
            <person name="Thang M."/>
            <person name="Chan C."/>
        </authorList>
    </citation>
    <scope>NUCLEOTIDE SEQUENCE</scope>
</reference>
<gene>
    <name evidence="3" type="ORF">EVOR1521_LOCUS23441</name>
</gene>
<evidence type="ECO:0008006" key="5">
    <source>
        <dbReference type="Google" id="ProtNLM"/>
    </source>
</evidence>
<evidence type="ECO:0000256" key="2">
    <source>
        <dbReference type="SAM" id="SignalP"/>
    </source>
</evidence>
<feature type="signal peptide" evidence="2">
    <location>
        <begin position="1"/>
        <end position="15"/>
    </location>
</feature>
<dbReference type="AlphaFoldDB" id="A0AA36J5H4"/>
<dbReference type="Proteomes" id="UP001178507">
    <property type="component" value="Unassembled WGS sequence"/>
</dbReference>
<dbReference type="SUPFAM" id="SSF56399">
    <property type="entry name" value="ADP-ribosylation"/>
    <property type="match status" value="1"/>
</dbReference>
<accession>A0AA36J5H4</accession>
<comment type="caution">
    <text evidence="3">The sequence shown here is derived from an EMBL/GenBank/DDBJ whole genome shotgun (WGS) entry which is preliminary data.</text>
</comment>
<name>A0AA36J5H4_9DINO</name>
<evidence type="ECO:0000313" key="4">
    <source>
        <dbReference type="Proteomes" id="UP001178507"/>
    </source>
</evidence>